<gene>
    <name evidence="2" type="ORF">GCM10008985_17250</name>
    <name evidence="3" type="ORF">MUK72_12945</name>
</gene>
<dbReference type="AlphaFoldDB" id="A0AAV3SGE9"/>
<dbReference type="EMBL" id="BAAADN010000026">
    <property type="protein sequence ID" value="GAA0461297.1"/>
    <property type="molecule type" value="Genomic_DNA"/>
</dbReference>
<reference evidence="2" key="3">
    <citation type="submission" date="2023-12" db="EMBL/GenBank/DDBJ databases">
        <authorList>
            <person name="Sun Q."/>
            <person name="Inoue M."/>
        </authorList>
    </citation>
    <scope>NUCLEOTIDE SEQUENCE</scope>
    <source>
        <strain evidence="2">JCM 12289</strain>
    </source>
</reference>
<dbReference type="EMBL" id="CP095005">
    <property type="protein sequence ID" value="UOO94865.1"/>
    <property type="molecule type" value="Genomic_DNA"/>
</dbReference>
<evidence type="ECO:0000313" key="2">
    <source>
        <dbReference type="EMBL" id="GAA0461297.1"/>
    </source>
</evidence>
<proteinExistence type="predicted"/>
<evidence type="ECO:0008006" key="6">
    <source>
        <dbReference type="Google" id="ProtNLM"/>
    </source>
</evidence>
<dbReference type="Proteomes" id="UP000830542">
    <property type="component" value="Chromosome"/>
</dbReference>
<sequence>MVGPTTREERRTASRRFKLAFVCLVGLSGGLIALQGGGSLLAVLLAVLAGLVVGIVMVAFAFPTGLRED</sequence>
<feature type="transmembrane region" description="Helical" evidence="1">
    <location>
        <begin position="40"/>
        <end position="62"/>
    </location>
</feature>
<name>A0AAV3SGE9_HALDO</name>
<keyword evidence="1" id="KW-0812">Transmembrane</keyword>
<accession>A0AAV3SGE9</accession>
<evidence type="ECO:0000313" key="5">
    <source>
        <dbReference type="Proteomes" id="UP001500962"/>
    </source>
</evidence>
<feature type="transmembrane region" description="Helical" evidence="1">
    <location>
        <begin position="17"/>
        <end position="34"/>
    </location>
</feature>
<dbReference type="GeneID" id="71762771"/>
<dbReference type="Proteomes" id="UP001500962">
    <property type="component" value="Unassembled WGS sequence"/>
</dbReference>
<reference evidence="2" key="1">
    <citation type="journal article" date="2014" name="Int. J. Syst. Evol. Microbiol.">
        <title>Complete genome sequence of Corynebacterium casei LMG S-19264T (=DSM 44701T), isolated from a smear-ripened cheese.</title>
        <authorList>
            <consortium name="US DOE Joint Genome Institute (JGI-PGF)"/>
            <person name="Walter F."/>
            <person name="Albersmeier A."/>
            <person name="Kalinowski J."/>
            <person name="Ruckert C."/>
        </authorList>
    </citation>
    <scope>NUCLEOTIDE SEQUENCE</scope>
    <source>
        <strain evidence="2">JCM 12289</strain>
    </source>
</reference>
<evidence type="ECO:0000313" key="4">
    <source>
        <dbReference type="Proteomes" id="UP000830542"/>
    </source>
</evidence>
<keyword evidence="1" id="KW-0472">Membrane</keyword>
<reference evidence="3" key="2">
    <citation type="submission" date="2022-04" db="EMBL/GenBank/DDBJ databases">
        <title>Sequencing and genomic assembly of Halococcus dombrowskii.</title>
        <authorList>
            <person name="Lim S.W."/>
            <person name="MacLea K.S."/>
        </authorList>
    </citation>
    <scope>NUCLEOTIDE SEQUENCE</scope>
    <source>
        <strain evidence="3">H4</strain>
    </source>
</reference>
<evidence type="ECO:0000313" key="3">
    <source>
        <dbReference type="EMBL" id="UOO94865.1"/>
    </source>
</evidence>
<protein>
    <recommendedName>
        <fullName evidence="6">Major facilitator superfamily (MFS) profile domain-containing protein</fullName>
    </recommendedName>
</protein>
<dbReference type="KEGG" id="hdo:MUK72_12945"/>
<keyword evidence="1" id="KW-1133">Transmembrane helix</keyword>
<organism evidence="2 5">
    <name type="scientific">Halococcus dombrowskii</name>
    <dbReference type="NCBI Taxonomy" id="179637"/>
    <lineage>
        <taxon>Archaea</taxon>
        <taxon>Methanobacteriati</taxon>
        <taxon>Methanobacteriota</taxon>
        <taxon>Stenosarchaea group</taxon>
        <taxon>Halobacteria</taxon>
        <taxon>Halobacteriales</taxon>
        <taxon>Halococcaceae</taxon>
        <taxon>Halococcus</taxon>
    </lineage>
</organism>
<keyword evidence="4" id="KW-1185">Reference proteome</keyword>
<evidence type="ECO:0000256" key="1">
    <source>
        <dbReference type="SAM" id="Phobius"/>
    </source>
</evidence>
<dbReference type="RefSeq" id="WP_004055575.1">
    <property type="nucleotide sequence ID" value="NZ_BAAADN010000026.1"/>
</dbReference>